<evidence type="ECO:0000256" key="12">
    <source>
        <dbReference type="ARBA" id="ARBA00049515"/>
    </source>
</evidence>
<dbReference type="PANTHER" id="PTHR11451">
    <property type="entry name" value="THREONINE-TRNA LIGASE"/>
    <property type="match status" value="1"/>
</dbReference>
<dbReference type="InterPro" id="IPR002320">
    <property type="entry name" value="Thr-tRNA-ligase_IIa"/>
</dbReference>
<dbReference type="PROSITE" id="PS50862">
    <property type="entry name" value="AA_TRNA_LIGASE_II"/>
    <property type="match status" value="1"/>
</dbReference>
<gene>
    <name evidence="13" type="primary">thrS</name>
    <name evidence="16" type="ORF">SAMN04487969_101949</name>
</gene>
<evidence type="ECO:0000256" key="6">
    <source>
        <dbReference type="ARBA" id="ARBA00022741"/>
    </source>
</evidence>
<keyword evidence="3 13" id="KW-0820">tRNA-binding</keyword>
<keyword evidence="7 13" id="KW-0862">Zinc</keyword>
<evidence type="ECO:0000256" key="4">
    <source>
        <dbReference type="ARBA" id="ARBA00022598"/>
    </source>
</evidence>
<feature type="binding site" evidence="13">
    <location>
        <position position="344"/>
    </location>
    <ligand>
        <name>Zn(2+)</name>
        <dbReference type="ChEBI" id="CHEBI:29105"/>
        <note>catalytic</note>
    </ligand>
</feature>
<organism evidence="16 17">
    <name type="scientific">Paenibacillus algorifonticola</name>
    <dbReference type="NCBI Taxonomy" id="684063"/>
    <lineage>
        <taxon>Bacteria</taxon>
        <taxon>Bacillati</taxon>
        <taxon>Bacillota</taxon>
        <taxon>Bacilli</taxon>
        <taxon>Bacillales</taxon>
        <taxon>Paenibacillaceae</taxon>
        <taxon>Paenibacillus</taxon>
    </lineage>
</organism>
<accession>A0A1I1Z5U0</accession>
<dbReference type="CDD" id="cd00860">
    <property type="entry name" value="ThrRS_anticodon"/>
    <property type="match status" value="1"/>
</dbReference>
<dbReference type="FunFam" id="3.40.50.800:FF:000001">
    <property type="entry name" value="Threonine--tRNA ligase"/>
    <property type="match status" value="1"/>
</dbReference>
<dbReference type="InterPro" id="IPR036621">
    <property type="entry name" value="Anticodon-bd_dom_sf"/>
</dbReference>
<comment type="similarity">
    <text evidence="1 13">Belongs to the class-II aminoacyl-tRNA synthetase family.</text>
</comment>
<feature type="binding site" evidence="13">
    <location>
        <position position="395"/>
    </location>
    <ligand>
        <name>Zn(2+)</name>
        <dbReference type="ChEBI" id="CHEBI:29105"/>
        <note>catalytic</note>
    </ligand>
</feature>
<evidence type="ECO:0000313" key="16">
    <source>
        <dbReference type="EMBL" id="SFE25853.1"/>
    </source>
</evidence>
<keyword evidence="9 13" id="KW-0694">RNA-binding</keyword>
<dbReference type="InterPro" id="IPR033728">
    <property type="entry name" value="ThrRS_core"/>
</dbReference>
<keyword evidence="2 13" id="KW-0963">Cytoplasm</keyword>
<comment type="subcellular location">
    <subcellularLocation>
        <location evidence="13">Cytoplasm</location>
    </subcellularLocation>
</comment>
<dbReference type="PROSITE" id="PS51880">
    <property type="entry name" value="TGS"/>
    <property type="match status" value="1"/>
</dbReference>
<dbReference type="OrthoDB" id="9802304at2"/>
<evidence type="ECO:0000259" key="15">
    <source>
        <dbReference type="PROSITE" id="PS51880"/>
    </source>
</evidence>
<dbReference type="Gene3D" id="3.30.930.10">
    <property type="entry name" value="Bira Bifunctional Protein, Domain 2"/>
    <property type="match status" value="1"/>
</dbReference>
<dbReference type="InterPro" id="IPR002314">
    <property type="entry name" value="aa-tRNA-synt_IIb"/>
</dbReference>
<dbReference type="InterPro" id="IPR047246">
    <property type="entry name" value="ThrRS_anticodon"/>
</dbReference>
<dbReference type="Gene3D" id="3.30.980.10">
    <property type="entry name" value="Threonyl-trna Synthetase, Chain A, domain 2"/>
    <property type="match status" value="1"/>
</dbReference>
<dbReference type="GO" id="GO:0005524">
    <property type="term" value="F:ATP binding"/>
    <property type="evidence" value="ECO:0007669"/>
    <property type="project" value="UniProtKB-UniRule"/>
</dbReference>
<evidence type="ECO:0000256" key="9">
    <source>
        <dbReference type="ARBA" id="ARBA00022884"/>
    </source>
</evidence>
<dbReference type="SUPFAM" id="SSF81271">
    <property type="entry name" value="TGS-like"/>
    <property type="match status" value="1"/>
</dbReference>
<dbReference type="SUPFAM" id="SSF55681">
    <property type="entry name" value="Class II aaRS and biotin synthetases"/>
    <property type="match status" value="1"/>
</dbReference>
<keyword evidence="8 13" id="KW-0067">ATP-binding</keyword>
<reference evidence="17" key="1">
    <citation type="submission" date="2016-10" db="EMBL/GenBank/DDBJ databases">
        <authorList>
            <person name="Varghese N."/>
            <person name="Submissions S."/>
        </authorList>
    </citation>
    <scope>NUCLEOTIDE SEQUENCE [LARGE SCALE GENOMIC DNA]</scope>
    <source>
        <strain evidence="17">CGMCC 1.10223</strain>
    </source>
</reference>
<dbReference type="PANTHER" id="PTHR11451:SF44">
    <property type="entry name" value="THREONINE--TRNA LIGASE, CHLOROPLASTIC_MITOCHONDRIAL 2"/>
    <property type="match status" value="1"/>
</dbReference>
<keyword evidence="11 13" id="KW-0030">Aminoacyl-tRNA synthetase</keyword>
<evidence type="ECO:0000259" key="14">
    <source>
        <dbReference type="PROSITE" id="PS50862"/>
    </source>
</evidence>
<dbReference type="RefSeq" id="WP_046231028.1">
    <property type="nucleotide sequence ID" value="NZ_FONN01000001.1"/>
</dbReference>
<dbReference type="SUPFAM" id="SSF55186">
    <property type="entry name" value="ThrRS/AlaRS common domain"/>
    <property type="match status" value="1"/>
</dbReference>
<feature type="binding site" evidence="13">
    <location>
        <position position="520"/>
    </location>
    <ligand>
        <name>Zn(2+)</name>
        <dbReference type="ChEBI" id="CHEBI:29105"/>
        <note>catalytic</note>
    </ligand>
</feature>
<dbReference type="InterPro" id="IPR012947">
    <property type="entry name" value="tRNA_SAD"/>
</dbReference>
<dbReference type="HAMAP" id="MF_00184">
    <property type="entry name" value="Thr_tRNA_synth"/>
    <property type="match status" value="1"/>
</dbReference>
<feature type="domain" description="TGS" evidence="15">
    <location>
        <begin position="9"/>
        <end position="70"/>
    </location>
</feature>
<comment type="catalytic activity">
    <reaction evidence="12 13">
        <text>tRNA(Thr) + L-threonine + ATP = L-threonyl-tRNA(Thr) + AMP + diphosphate + H(+)</text>
        <dbReference type="Rhea" id="RHEA:24624"/>
        <dbReference type="Rhea" id="RHEA-COMP:9670"/>
        <dbReference type="Rhea" id="RHEA-COMP:9704"/>
        <dbReference type="ChEBI" id="CHEBI:15378"/>
        <dbReference type="ChEBI" id="CHEBI:30616"/>
        <dbReference type="ChEBI" id="CHEBI:33019"/>
        <dbReference type="ChEBI" id="CHEBI:57926"/>
        <dbReference type="ChEBI" id="CHEBI:78442"/>
        <dbReference type="ChEBI" id="CHEBI:78534"/>
        <dbReference type="ChEBI" id="CHEBI:456215"/>
        <dbReference type="EC" id="6.1.1.3"/>
    </reaction>
</comment>
<dbReference type="FunFam" id="3.30.930.10:FF:000002">
    <property type="entry name" value="Threonine--tRNA ligase"/>
    <property type="match status" value="1"/>
</dbReference>
<evidence type="ECO:0000256" key="8">
    <source>
        <dbReference type="ARBA" id="ARBA00022840"/>
    </source>
</evidence>
<dbReference type="AlphaFoldDB" id="A0A1I1Z5U0"/>
<dbReference type="GO" id="GO:0006435">
    <property type="term" value="P:threonyl-tRNA aminoacylation"/>
    <property type="evidence" value="ECO:0007669"/>
    <property type="project" value="UniProtKB-UniRule"/>
</dbReference>
<evidence type="ECO:0000256" key="5">
    <source>
        <dbReference type="ARBA" id="ARBA00022723"/>
    </source>
</evidence>
<evidence type="ECO:0000313" key="17">
    <source>
        <dbReference type="Proteomes" id="UP000183410"/>
    </source>
</evidence>
<dbReference type="FunFam" id="3.10.20.30:FF:000005">
    <property type="entry name" value="Threonine--tRNA ligase"/>
    <property type="match status" value="1"/>
</dbReference>
<dbReference type="FunFam" id="3.30.54.20:FF:000002">
    <property type="entry name" value="Threonine--tRNA ligase"/>
    <property type="match status" value="1"/>
</dbReference>
<evidence type="ECO:0000256" key="11">
    <source>
        <dbReference type="ARBA" id="ARBA00023146"/>
    </source>
</evidence>
<dbReference type="GO" id="GO:0140096">
    <property type="term" value="F:catalytic activity, acting on a protein"/>
    <property type="evidence" value="ECO:0007669"/>
    <property type="project" value="UniProtKB-ARBA"/>
</dbReference>
<sequence>MENQSEYQNHIQIKLPDGAIRRYPAGTTIEQLAESISPGLRKKAVAGKINGEAVDLSRSIEADSDVEIIILDSPEGLEIYRHSTAHLLAQALKRLYGKQEIQLGIGPVIGDGFYYDIAIASPLPNEQLAVIEQEMARIAEQNLPIVRRVVSREEALQLFAQLEEPLKVELIQALPENTIISLYEQGEFIDLCRGPHLPSTGWIKAFKLLHTAGAYWRGDSNNQVLQRIYGTAFPKNKQLEEHLYMLEEAKKRDHRKLGKELGLFMFSEEAPGMPFYLPGGMIIRNELEELERGIHRERAYDEVRTPLMLNNRLWEQSGHWEHYKDNMYFTNVDDAVFALKPMNCPGHMLIFKNELRSYRDLPIRLAEYGQVHRHEFSGALNGMMRVRTFCQDDAHLFVRPDQIEEEIAKVMALIDHIYSIFGFTYRVELSTRPADSMGSAQLWDQAEGALKNVLVQQNVPYMLNEGDGAFYGPKIDFHIRDALGRSWQCGTIQLDFQMPEKFDLTYIGEDGGKHRPVVIHRAVYGSIDRFMGILTEHFSGAFPLWLAPVQVKLLPVSSVHLDYAMQVKQQLLKAGIRVQVDARSEKLGYKIREAQLAKVPYTLVIGDQEVSEGTVSVRRRGMNEQKGMRIEQLVEQLSGQIAAKELNANESI</sequence>
<evidence type="ECO:0000256" key="10">
    <source>
        <dbReference type="ARBA" id="ARBA00022917"/>
    </source>
</evidence>
<dbReference type="Gene3D" id="3.40.50.800">
    <property type="entry name" value="Anticodon-binding domain"/>
    <property type="match status" value="1"/>
</dbReference>
<dbReference type="GO" id="GO:0005737">
    <property type="term" value="C:cytoplasm"/>
    <property type="evidence" value="ECO:0007669"/>
    <property type="project" value="UniProtKB-SubCell"/>
</dbReference>
<dbReference type="InterPro" id="IPR012675">
    <property type="entry name" value="Beta-grasp_dom_sf"/>
</dbReference>
<dbReference type="InterPro" id="IPR004154">
    <property type="entry name" value="Anticodon-bd"/>
</dbReference>
<dbReference type="NCBIfam" id="TIGR00418">
    <property type="entry name" value="thrS"/>
    <property type="match status" value="1"/>
</dbReference>
<dbReference type="Proteomes" id="UP000183410">
    <property type="component" value="Unassembled WGS sequence"/>
</dbReference>
<dbReference type="Gene3D" id="3.30.54.20">
    <property type="match status" value="1"/>
</dbReference>
<evidence type="ECO:0000256" key="3">
    <source>
        <dbReference type="ARBA" id="ARBA00022555"/>
    </source>
</evidence>
<proteinExistence type="inferred from homology"/>
<dbReference type="Pfam" id="PF07973">
    <property type="entry name" value="tRNA_SAD"/>
    <property type="match status" value="1"/>
</dbReference>
<keyword evidence="4 13" id="KW-0436">Ligase</keyword>
<dbReference type="GO" id="GO:0046872">
    <property type="term" value="F:metal ion binding"/>
    <property type="evidence" value="ECO:0007669"/>
    <property type="project" value="UniProtKB-KW"/>
</dbReference>
<dbReference type="InterPro" id="IPR018163">
    <property type="entry name" value="Thr/Ala-tRNA-synth_IIc_edit"/>
</dbReference>
<dbReference type="InterPro" id="IPR045864">
    <property type="entry name" value="aa-tRNA-synth_II/BPL/LPL"/>
</dbReference>
<dbReference type="GO" id="GO:0004829">
    <property type="term" value="F:threonine-tRNA ligase activity"/>
    <property type="evidence" value="ECO:0007669"/>
    <property type="project" value="UniProtKB-UniRule"/>
</dbReference>
<dbReference type="SUPFAM" id="SSF52954">
    <property type="entry name" value="Class II aaRS ABD-related"/>
    <property type="match status" value="1"/>
</dbReference>
<dbReference type="Pfam" id="PF03129">
    <property type="entry name" value="HGTP_anticodon"/>
    <property type="match status" value="1"/>
</dbReference>
<protein>
    <recommendedName>
        <fullName evidence="13">Threonine--tRNA ligase</fullName>
        <ecNumber evidence="13">6.1.1.3</ecNumber>
    </recommendedName>
    <alternativeName>
        <fullName evidence="13">Threonyl-tRNA synthetase</fullName>
        <shortName evidence="13">ThrRS</shortName>
    </alternativeName>
</protein>
<evidence type="ECO:0000256" key="2">
    <source>
        <dbReference type="ARBA" id="ARBA00022490"/>
    </source>
</evidence>
<dbReference type="CDD" id="cd00771">
    <property type="entry name" value="ThrRS_core"/>
    <property type="match status" value="1"/>
</dbReference>
<evidence type="ECO:0000256" key="7">
    <source>
        <dbReference type="ARBA" id="ARBA00022833"/>
    </source>
</evidence>
<dbReference type="FunFam" id="3.30.980.10:FF:000005">
    <property type="entry name" value="Threonyl-tRNA synthetase, mitochondrial"/>
    <property type="match status" value="1"/>
</dbReference>
<dbReference type="Gene3D" id="3.10.20.30">
    <property type="match status" value="1"/>
</dbReference>
<comment type="cofactor">
    <cofactor evidence="13">
        <name>Zn(2+)</name>
        <dbReference type="ChEBI" id="CHEBI:29105"/>
    </cofactor>
    <text evidence="13">Binds 1 zinc ion per subunit.</text>
</comment>
<dbReference type="EC" id="6.1.1.3" evidence="13"/>
<dbReference type="GO" id="GO:0016740">
    <property type="term" value="F:transferase activity"/>
    <property type="evidence" value="ECO:0007669"/>
    <property type="project" value="UniProtKB-ARBA"/>
</dbReference>
<dbReference type="InterPro" id="IPR006195">
    <property type="entry name" value="aa-tRNA-synth_II"/>
</dbReference>
<keyword evidence="6 13" id="KW-0547">Nucleotide-binding</keyword>
<dbReference type="Pfam" id="PF00587">
    <property type="entry name" value="tRNA-synt_2b"/>
    <property type="match status" value="1"/>
</dbReference>
<name>A0A1I1Z5U0_9BACL</name>
<dbReference type="Pfam" id="PF02824">
    <property type="entry name" value="TGS"/>
    <property type="match status" value="1"/>
</dbReference>
<dbReference type="SMART" id="SM00863">
    <property type="entry name" value="tRNA_SAD"/>
    <property type="match status" value="1"/>
</dbReference>
<keyword evidence="17" id="KW-1185">Reference proteome</keyword>
<keyword evidence="5 13" id="KW-0479">Metal-binding</keyword>
<evidence type="ECO:0000256" key="1">
    <source>
        <dbReference type="ARBA" id="ARBA00008226"/>
    </source>
</evidence>
<dbReference type="GO" id="GO:0000049">
    <property type="term" value="F:tRNA binding"/>
    <property type="evidence" value="ECO:0007669"/>
    <property type="project" value="UniProtKB-KW"/>
</dbReference>
<dbReference type="EMBL" id="FONN01000001">
    <property type="protein sequence ID" value="SFE25853.1"/>
    <property type="molecule type" value="Genomic_DNA"/>
</dbReference>
<comment type="subunit">
    <text evidence="13">Homodimer.</text>
</comment>
<keyword evidence="10 13" id="KW-0648">Protein biosynthesis</keyword>
<evidence type="ECO:0000256" key="13">
    <source>
        <dbReference type="HAMAP-Rule" id="MF_00184"/>
    </source>
</evidence>
<dbReference type="InterPro" id="IPR012676">
    <property type="entry name" value="TGS-like"/>
</dbReference>
<comment type="caution">
    <text evidence="13">Lacks conserved residue(s) required for the propagation of feature annotation.</text>
</comment>
<dbReference type="InterPro" id="IPR004095">
    <property type="entry name" value="TGS"/>
</dbReference>
<feature type="domain" description="Aminoacyl-transfer RNA synthetases class-II family profile" evidence="14">
    <location>
        <begin position="280"/>
        <end position="543"/>
    </location>
</feature>
<dbReference type="PRINTS" id="PR01047">
    <property type="entry name" value="TRNASYNTHTHR"/>
</dbReference>
<dbReference type="CDD" id="cd01667">
    <property type="entry name" value="TGS_ThrRS"/>
    <property type="match status" value="1"/>
</dbReference>